<keyword evidence="5" id="KW-1185">Reference proteome</keyword>
<organism evidence="4 5">
    <name type="scientific">Zingiber officinale</name>
    <name type="common">Ginger</name>
    <name type="synonym">Amomum zingiber</name>
    <dbReference type="NCBI Taxonomy" id="94328"/>
    <lineage>
        <taxon>Eukaryota</taxon>
        <taxon>Viridiplantae</taxon>
        <taxon>Streptophyta</taxon>
        <taxon>Embryophyta</taxon>
        <taxon>Tracheophyta</taxon>
        <taxon>Spermatophyta</taxon>
        <taxon>Magnoliopsida</taxon>
        <taxon>Liliopsida</taxon>
        <taxon>Zingiberales</taxon>
        <taxon>Zingiberaceae</taxon>
        <taxon>Zingiber</taxon>
    </lineage>
</organism>
<gene>
    <name evidence="4" type="ORF">ZIOFF_037826</name>
</gene>
<protein>
    <submittedName>
        <fullName evidence="4">Uncharacterized protein</fullName>
    </submittedName>
</protein>
<dbReference type="PANTHER" id="PTHR45859">
    <property type="entry name" value="TRANSLATION INITIATION FACTOR EIF-2B SUBUNIT BETA"/>
    <property type="match status" value="1"/>
</dbReference>
<evidence type="ECO:0000313" key="5">
    <source>
        <dbReference type="Proteomes" id="UP000734854"/>
    </source>
</evidence>
<dbReference type="InterPro" id="IPR051855">
    <property type="entry name" value="eIF2B_beta_subunit"/>
</dbReference>
<proteinExistence type="predicted"/>
<dbReference type="GO" id="GO:0005085">
    <property type="term" value="F:guanyl-nucleotide exchange factor activity"/>
    <property type="evidence" value="ECO:0007669"/>
    <property type="project" value="TreeGrafter"/>
</dbReference>
<dbReference type="EMBL" id="JACMSC010000010">
    <property type="protein sequence ID" value="KAG6505470.1"/>
    <property type="molecule type" value="Genomic_DNA"/>
</dbReference>
<comment type="caution">
    <text evidence="4">The sequence shown here is derived from an EMBL/GenBank/DDBJ whole genome shotgun (WGS) entry which is preliminary data.</text>
</comment>
<reference evidence="4 5" key="1">
    <citation type="submission" date="2020-08" db="EMBL/GenBank/DDBJ databases">
        <title>Plant Genome Project.</title>
        <authorList>
            <person name="Zhang R.-G."/>
        </authorList>
    </citation>
    <scope>NUCLEOTIDE SEQUENCE [LARGE SCALE GENOMIC DNA]</scope>
    <source>
        <tissue evidence="4">Rhizome</tissue>
    </source>
</reference>
<evidence type="ECO:0000256" key="3">
    <source>
        <dbReference type="ARBA" id="ARBA00022917"/>
    </source>
</evidence>
<dbReference type="Proteomes" id="UP000734854">
    <property type="component" value="Unassembled WGS sequence"/>
</dbReference>
<keyword evidence="3" id="KW-0648">Protein biosynthesis</keyword>
<dbReference type="GO" id="GO:0005851">
    <property type="term" value="C:eukaryotic translation initiation factor 2B complex"/>
    <property type="evidence" value="ECO:0007669"/>
    <property type="project" value="TreeGrafter"/>
</dbReference>
<sequence>MLDVQARGNDFVLKLKRRKIESSQAIAKHTADLLWFIVSCRVLLIYGPLLRKIESSQATAKHTAELLRQVVSQQRITYTNQATSLIDVVKVVDEQLIKATPIGRLCYDFPVAIPRI</sequence>
<dbReference type="PANTHER" id="PTHR45859:SF1">
    <property type="entry name" value="TRANSLATION INITIATION FACTOR EIF-2B SUBUNIT BETA"/>
    <property type="match status" value="1"/>
</dbReference>
<dbReference type="GO" id="GO:0003743">
    <property type="term" value="F:translation initiation factor activity"/>
    <property type="evidence" value="ECO:0007669"/>
    <property type="project" value="UniProtKB-KW"/>
</dbReference>
<name>A0A8J5GC43_ZINOF</name>
<keyword evidence="2" id="KW-0396">Initiation factor</keyword>
<evidence type="ECO:0000313" key="4">
    <source>
        <dbReference type="EMBL" id="KAG6505470.1"/>
    </source>
</evidence>
<dbReference type="AlphaFoldDB" id="A0A8J5GC43"/>
<keyword evidence="1" id="KW-0963">Cytoplasm</keyword>
<accession>A0A8J5GC43</accession>
<evidence type="ECO:0000256" key="2">
    <source>
        <dbReference type="ARBA" id="ARBA00022540"/>
    </source>
</evidence>
<evidence type="ECO:0000256" key="1">
    <source>
        <dbReference type="ARBA" id="ARBA00022490"/>
    </source>
</evidence>